<evidence type="ECO:0000256" key="1">
    <source>
        <dbReference type="ARBA" id="ARBA00004370"/>
    </source>
</evidence>
<evidence type="ECO:0000256" key="4">
    <source>
        <dbReference type="SAM" id="SignalP"/>
    </source>
</evidence>
<keyword evidence="4" id="KW-0732">Signal</keyword>
<dbReference type="InterPro" id="IPR039910">
    <property type="entry name" value="D15-like"/>
</dbReference>
<comment type="caution">
    <text evidence="7">The sequence shown here is derived from an EMBL/GenBank/DDBJ whole genome shotgun (WGS) entry which is preliminary data.</text>
</comment>
<dbReference type="Gene3D" id="2.40.160.50">
    <property type="entry name" value="membrane protein fhac: a member of the omp85/tpsb transporter family"/>
    <property type="match status" value="1"/>
</dbReference>
<proteinExistence type="predicted"/>
<feature type="domain" description="POTRA" evidence="6">
    <location>
        <begin position="207"/>
        <end position="266"/>
    </location>
</feature>
<dbReference type="InterPro" id="IPR010827">
    <property type="entry name" value="BamA/TamA_POTRA"/>
</dbReference>
<evidence type="ECO:0000259" key="5">
    <source>
        <dbReference type="Pfam" id="PF01103"/>
    </source>
</evidence>
<name>A0A8J3H9J4_9RHOB</name>
<feature type="signal peptide" evidence="4">
    <location>
        <begin position="1"/>
        <end position="31"/>
    </location>
</feature>
<feature type="domain" description="Bacterial surface antigen (D15)" evidence="5">
    <location>
        <begin position="392"/>
        <end position="605"/>
    </location>
</feature>
<evidence type="ECO:0000313" key="7">
    <source>
        <dbReference type="EMBL" id="GHG93573.1"/>
    </source>
</evidence>
<evidence type="ECO:0000259" key="6">
    <source>
        <dbReference type="Pfam" id="PF07244"/>
    </source>
</evidence>
<sequence length="605" mass="64588">MTGNHRKDAVLRGLRTALVVASLSLPQAALAFDTALNAPKASKDLQTMLSDSSAVIAAKERKTISVQELVAAAQADYSTLVQVLYDQGYFSPVIHIRLDGQEAAYLDPLRLPREIKKIAIDVDPGDLFHFGQAEVTPLAPGTKLPEGFATGQVATTGAISEAAAVGVQGWRDAGYAKTKVGSQRIVANHLANRLDAEVRLAPGQQLRFGKLIVTGTSTVKETSVQRIAGLPQGDTYSPATLQKVSSRLRRTGTFETVALKEADKANPDGTLDIVATLEDQPKRRISLGAELSSRAGMDLSAAWTHRNLFHGAERLRIETAIRNIGGTEDIDGRIGIRLDRPDRLGPDDSIFYTFDLERLDRTHYSVNMVDFGIGMRRVFSPRLYGEISVTANSSTADDAFGSGRDFQYLALPVKLEWDRRDNPVNARGGEYLNLETMAFAGFSGSESGLRLKVDGRAYRSFGSTGRITLAGRLQVGSVIGPAQDKVSPDLLFFSGGAGTVRGQPYDSLGIELPSGLMAGGRSFVGASVELRGMITDKISAVGFFDYGAVDADAFIGSNSPSHSGAGVGVRYDLGGFGPIRLDLALPVNGGTGDGLQFYIGIGQAF</sequence>
<dbReference type="AlphaFoldDB" id="A0A8J3H9J4"/>
<accession>A0A8J3H9J4</accession>
<evidence type="ECO:0000256" key="2">
    <source>
        <dbReference type="ARBA" id="ARBA00022452"/>
    </source>
</evidence>
<dbReference type="Gene3D" id="3.10.20.310">
    <property type="entry name" value="membrane protein fhac"/>
    <property type="match status" value="1"/>
</dbReference>
<dbReference type="RefSeq" id="WP_028095647.1">
    <property type="nucleotide sequence ID" value="NZ_BNAP01000011.1"/>
</dbReference>
<reference evidence="7" key="1">
    <citation type="journal article" date="2014" name="Int. J. Syst. Evol. Microbiol.">
        <title>Complete genome sequence of Corynebacterium casei LMG S-19264T (=DSM 44701T), isolated from a smear-ripened cheese.</title>
        <authorList>
            <consortium name="US DOE Joint Genome Institute (JGI-PGF)"/>
            <person name="Walter F."/>
            <person name="Albersmeier A."/>
            <person name="Kalinowski J."/>
            <person name="Ruckert C."/>
        </authorList>
    </citation>
    <scope>NUCLEOTIDE SEQUENCE</scope>
    <source>
        <strain evidence="7">CGMCC 1.7081</strain>
    </source>
</reference>
<protein>
    <submittedName>
        <fullName evidence="7">Outer membrane protein assembly factor</fullName>
    </submittedName>
</protein>
<gene>
    <name evidence="7" type="ORF">GCM10010961_26140</name>
</gene>
<dbReference type="Pfam" id="PF07244">
    <property type="entry name" value="POTRA"/>
    <property type="match status" value="1"/>
</dbReference>
<comment type="subcellular location">
    <subcellularLocation>
        <location evidence="1">Membrane</location>
    </subcellularLocation>
</comment>
<keyword evidence="8" id="KW-1185">Reference proteome</keyword>
<keyword evidence="2" id="KW-1134">Transmembrane beta strand</keyword>
<dbReference type="InterPro" id="IPR000184">
    <property type="entry name" value="Bac_surfAg_D15"/>
</dbReference>
<reference evidence="7" key="2">
    <citation type="submission" date="2020-09" db="EMBL/GenBank/DDBJ databases">
        <authorList>
            <person name="Sun Q."/>
            <person name="Zhou Y."/>
        </authorList>
    </citation>
    <scope>NUCLEOTIDE SEQUENCE</scope>
    <source>
        <strain evidence="7">CGMCC 1.7081</strain>
    </source>
</reference>
<dbReference type="EMBL" id="BNAP01000011">
    <property type="protein sequence ID" value="GHG93573.1"/>
    <property type="molecule type" value="Genomic_DNA"/>
</dbReference>
<evidence type="ECO:0000256" key="3">
    <source>
        <dbReference type="ARBA" id="ARBA00023136"/>
    </source>
</evidence>
<organism evidence="7 8">
    <name type="scientific">Pseudodonghicola xiamenensis</name>
    <dbReference type="NCBI Taxonomy" id="337702"/>
    <lineage>
        <taxon>Bacteria</taxon>
        <taxon>Pseudomonadati</taxon>
        <taxon>Pseudomonadota</taxon>
        <taxon>Alphaproteobacteria</taxon>
        <taxon>Rhodobacterales</taxon>
        <taxon>Paracoccaceae</taxon>
        <taxon>Pseudodonghicola</taxon>
    </lineage>
</organism>
<dbReference type="Proteomes" id="UP000611500">
    <property type="component" value="Unassembled WGS sequence"/>
</dbReference>
<feature type="chain" id="PRO_5035272532" evidence="4">
    <location>
        <begin position="32"/>
        <end position="605"/>
    </location>
</feature>
<evidence type="ECO:0000313" key="8">
    <source>
        <dbReference type="Proteomes" id="UP000611500"/>
    </source>
</evidence>
<keyword evidence="3" id="KW-0472">Membrane</keyword>
<dbReference type="PANTHER" id="PTHR12815:SF42">
    <property type="entry name" value="BACTERIAL SURFACE ANTIGEN (D15) DOMAIN-CONTAINING PROTEIN"/>
    <property type="match status" value="1"/>
</dbReference>
<dbReference type="Pfam" id="PF01103">
    <property type="entry name" value="Omp85"/>
    <property type="match status" value="1"/>
</dbReference>
<dbReference type="PANTHER" id="PTHR12815">
    <property type="entry name" value="SORTING AND ASSEMBLY MACHINERY SAMM50 PROTEIN FAMILY MEMBER"/>
    <property type="match status" value="1"/>
</dbReference>
<dbReference type="GO" id="GO:0019867">
    <property type="term" value="C:outer membrane"/>
    <property type="evidence" value="ECO:0007669"/>
    <property type="project" value="InterPro"/>
</dbReference>
<keyword evidence="2" id="KW-0812">Transmembrane</keyword>